<accession>A0A3E0WVL2</accession>
<dbReference type="Proteomes" id="UP000256488">
    <property type="component" value="Unassembled WGS sequence"/>
</dbReference>
<sequence>MITELMIHVSAANRIFKSLEGKILSVNIDGSKAGVHVSYRHFADFWNGEELSIKIVGKEDEETYKRVSFNVPFDPNELEIYALFSEMEYQKFQEKLNSLQ</sequence>
<proteinExistence type="predicted"/>
<reference evidence="1 2" key="1">
    <citation type="submission" date="2017-05" db="EMBL/GenBank/DDBJ databases">
        <title>Virgibacillus sp. AK90 isolated from a saltern of Kakinada, India.</title>
        <authorList>
            <person name="Gupta V."/>
            <person name="Sidhu C."/>
            <person name="Korpole S."/>
            <person name="Pinnaka A.K."/>
        </authorList>
    </citation>
    <scope>NUCLEOTIDE SEQUENCE [LARGE SCALE GENOMIC DNA]</scope>
    <source>
        <strain evidence="1 2">AK90</strain>
    </source>
</reference>
<evidence type="ECO:0000313" key="1">
    <source>
        <dbReference type="EMBL" id="RFA36201.1"/>
    </source>
</evidence>
<protein>
    <submittedName>
        <fullName evidence="1">Uncharacterized protein</fullName>
    </submittedName>
</protein>
<name>A0A3E0WVL2_9BACI</name>
<dbReference type="AlphaFoldDB" id="A0A3E0WVL2"/>
<dbReference type="RefSeq" id="WP_116277553.1">
    <property type="nucleotide sequence ID" value="NZ_NFZX01000007.1"/>
</dbReference>
<comment type="caution">
    <text evidence="1">The sequence shown here is derived from an EMBL/GenBank/DDBJ whole genome shotgun (WGS) entry which is preliminary data.</text>
</comment>
<dbReference type="EMBL" id="NFZX01000007">
    <property type="protein sequence ID" value="RFA36201.1"/>
    <property type="molecule type" value="Genomic_DNA"/>
</dbReference>
<evidence type="ECO:0000313" key="2">
    <source>
        <dbReference type="Proteomes" id="UP000256488"/>
    </source>
</evidence>
<organism evidence="1 2">
    <name type="scientific">Virgibacillus dokdonensis</name>
    <dbReference type="NCBI Taxonomy" id="302167"/>
    <lineage>
        <taxon>Bacteria</taxon>
        <taxon>Bacillati</taxon>
        <taxon>Bacillota</taxon>
        <taxon>Bacilli</taxon>
        <taxon>Bacillales</taxon>
        <taxon>Bacillaceae</taxon>
        <taxon>Virgibacillus</taxon>
    </lineage>
</organism>
<gene>
    <name evidence="1" type="ORF">CAI16_05255</name>
</gene>